<dbReference type="InterPro" id="IPR002545">
    <property type="entry name" value="CheW-lke_dom"/>
</dbReference>
<dbReference type="RefSeq" id="WP_138857438.1">
    <property type="nucleotide sequence ID" value="NZ_CP040709.1"/>
</dbReference>
<evidence type="ECO:0000313" key="3">
    <source>
        <dbReference type="Proteomes" id="UP000554837"/>
    </source>
</evidence>
<dbReference type="SUPFAM" id="SSF50341">
    <property type="entry name" value="CheW-like"/>
    <property type="match status" value="1"/>
</dbReference>
<dbReference type="CDD" id="cd00588">
    <property type="entry name" value="CheW_like"/>
    <property type="match status" value="1"/>
</dbReference>
<evidence type="ECO:0000259" key="1">
    <source>
        <dbReference type="PROSITE" id="PS50851"/>
    </source>
</evidence>
<comment type="caution">
    <text evidence="2">The sequence shown here is derived from an EMBL/GenBank/DDBJ whole genome shotgun (WGS) entry which is preliminary data.</text>
</comment>
<dbReference type="GO" id="GO:0005829">
    <property type="term" value="C:cytosol"/>
    <property type="evidence" value="ECO:0007669"/>
    <property type="project" value="TreeGrafter"/>
</dbReference>
<dbReference type="PANTHER" id="PTHR22617:SF43">
    <property type="entry name" value="PROTEIN PILI"/>
    <property type="match status" value="1"/>
</dbReference>
<dbReference type="PROSITE" id="PS50851">
    <property type="entry name" value="CHEW"/>
    <property type="match status" value="1"/>
</dbReference>
<protein>
    <submittedName>
        <fullName evidence="2">Twitching motility protein PilI</fullName>
    </submittedName>
</protein>
<proteinExistence type="predicted"/>
<dbReference type="Gene3D" id="2.40.50.180">
    <property type="entry name" value="CheA-289, Domain 4"/>
    <property type="match status" value="1"/>
</dbReference>
<gene>
    <name evidence="2" type="ORF">HNQ51_000805</name>
</gene>
<feature type="domain" description="CheW-like" evidence="1">
    <location>
        <begin position="27"/>
        <end position="166"/>
    </location>
</feature>
<dbReference type="AlphaFoldDB" id="A0A840S1W1"/>
<name>A0A840S1W1_9BURK</name>
<dbReference type="Proteomes" id="UP000554837">
    <property type="component" value="Unassembled WGS sequence"/>
</dbReference>
<reference evidence="2 3" key="1">
    <citation type="submission" date="2020-08" db="EMBL/GenBank/DDBJ databases">
        <title>Genomic Encyclopedia of Type Strains, Phase IV (KMG-IV): sequencing the most valuable type-strain genomes for metagenomic binning, comparative biology and taxonomic classification.</title>
        <authorList>
            <person name="Goeker M."/>
        </authorList>
    </citation>
    <scope>NUCLEOTIDE SEQUENCE [LARGE SCALE GENOMIC DNA]</scope>
    <source>
        <strain evidence="2 3">DSM 23958</strain>
    </source>
</reference>
<dbReference type="SMART" id="SM00260">
    <property type="entry name" value="CheW"/>
    <property type="match status" value="1"/>
</dbReference>
<keyword evidence="3" id="KW-1185">Reference proteome</keyword>
<dbReference type="GO" id="GO:0006935">
    <property type="term" value="P:chemotaxis"/>
    <property type="evidence" value="ECO:0007669"/>
    <property type="project" value="InterPro"/>
</dbReference>
<dbReference type="InterPro" id="IPR036061">
    <property type="entry name" value="CheW-like_dom_sf"/>
</dbReference>
<dbReference type="OrthoDB" id="5298045at2"/>
<dbReference type="InterPro" id="IPR039315">
    <property type="entry name" value="CheW"/>
</dbReference>
<dbReference type="PANTHER" id="PTHR22617">
    <property type="entry name" value="CHEMOTAXIS SENSOR HISTIDINE KINASE-RELATED"/>
    <property type="match status" value="1"/>
</dbReference>
<organism evidence="2 3">
    <name type="scientific">Inhella inkyongensis</name>
    <dbReference type="NCBI Taxonomy" id="392593"/>
    <lineage>
        <taxon>Bacteria</taxon>
        <taxon>Pseudomonadati</taxon>
        <taxon>Pseudomonadota</taxon>
        <taxon>Betaproteobacteria</taxon>
        <taxon>Burkholderiales</taxon>
        <taxon>Sphaerotilaceae</taxon>
        <taxon>Inhella</taxon>
    </lineage>
</organism>
<dbReference type="GO" id="GO:0007165">
    <property type="term" value="P:signal transduction"/>
    <property type="evidence" value="ECO:0007669"/>
    <property type="project" value="InterPro"/>
</dbReference>
<dbReference type="EMBL" id="JACHHO010000001">
    <property type="protein sequence ID" value="MBB5203512.1"/>
    <property type="molecule type" value="Genomic_DNA"/>
</dbReference>
<dbReference type="Pfam" id="PF01584">
    <property type="entry name" value="CheW"/>
    <property type="match status" value="1"/>
</dbReference>
<sequence>MAGKQALREFQQRLAQRLQAVREQSQSARWLAVESAGLGLLIPLAQAAEIFALVPTTRVPYTKPWMLGVANLRGGLHTVVDLAQYLGLRNSRIEGSGGRLVALSAELNTNCALLVDRLAGLRTEEQLKRSPCSDERPHFASDQRVDEQGRIWQVLDLEVLVRFEPFLDIVA</sequence>
<evidence type="ECO:0000313" key="2">
    <source>
        <dbReference type="EMBL" id="MBB5203512.1"/>
    </source>
</evidence>
<accession>A0A840S1W1</accession>